<dbReference type="InterPro" id="IPR052911">
    <property type="entry name" value="Corrinoid_activation_enz"/>
</dbReference>
<dbReference type="Gene3D" id="3.10.20.880">
    <property type="match status" value="1"/>
</dbReference>
<dbReference type="Proteomes" id="UP000323521">
    <property type="component" value="Chromosome"/>
</dbReference>
<dbReference type="EMBL" id="CP017634">
    <property type="protein sequence ID" value="ATW23810.1"/>
    <property type="molecule type" value="Genomic_DNA"/>
</dbReference>
<gene>
    <name evidence="4" type="ORF">DCMF_02470</name>
</gene>
<proteinExistence type="predicted"/>
<evidence type="ECO:0000259" key="2">
    <source>
        <dbReference type="Pfam" id="PF17650"/>
    </source>
</evidence>
<reference evidence="4 5" key="1">
    <citation type="submission" date="2016-10" db="EMBL/GenBank/DDBJ databases">
        <title>Complete Genome Sequence of Peptococcaceae strain DCMF.</title>
        <authorList>
            <person name="Edwards R.J."/>
            <person name="Holland S.I."/>
            <person name="Deshpande N.P."/>
            <person name="Wong Y.K."/>
            <person name="Ertan H."/>
            <person name="Manefield M."/>
            <person name="Russell T.L."/>
            <person name="Lee M.J."/>
        </authorList>
    </citation>
    <scope>NUCLEOTIDE SEQUENCE [LARGE SCALE GENOMIC DNA]</scope>
    <source>
        <strain evidence="4 5">DCMF</strain>
    </source>
</reference>
<dbReference type="Pfam" id="PF17650">
    <property type="entry name" value="RACo_linker"/>
    <property type="match status" value="1"/>
</dbReference>
<dbReference type="PANTHER" id="PTHR42895">
    <property type="entry name" value="IRON-SULFUR CLUSTER-BINDING PROTEIN-RELATED"/>
    <property type="match status" value="1"/>
</dbReference>
<dbReference type="InterPro" id="IPR042259">
    <property type="entry name" value="Raco-like_middle_sf"/>
</dbReference>
<dbReference type="InterPro" id="IPR027980">
    <property type="entry name" value="RACo_C"/>
</dbReference>
<dbReference type="Gene3D" id="3.30.420.480">
    <property type="entry name" value="Domain of unknown function (DUF4445)"/>
    <property type="match status" value="1"/>
</dbReference>
<name>A0A3G1KN16_FORW1</name>
<evidence type="ECO:0000259" key="1">
    <source>
        <dbReference type="Pfam" id="PF14574"/>
    </source>
</evidence>
<dbReference type="InterPro" id="IPR041414">
    <property type="entry name" value="Raco-like_middle"/>
</dbReference>
<dbReference type="Pfam" id="PF14574">
    <property type="entry name" value="RACo_C_ter"/>
    <property type="match status" value="1"/>
</dbReference>
<evidence type="ECO:0000313" key="4">
    <source>
        <dbReference type="EMBL" id="ATW23810.1"/>
    </source>
</evidence>
<feature type="domain" description="RACo C-terminal" evidence="1">
    <location>
        <begin position="247"/>
        <end position="503"/>
    </location>
</feature>
<feature type="domain" description="RACo linker region" evidence="2">
    <location>
        <begin position="1"/>
        <end position="81"/>
    </location>
</feature>
<dbReference type="Pfam" id="PF17651">
    <property type="entry name" value="Raco_middle"/>
    <property type="match status" value="1"/>
</dbReference>
<feature type="domain" description="RACo-like middle region" evidence="3">
    <location>
        <begin position="85"/>
        <end position="244"/>
    </location>
</feature>
<keyword evidence="5" id="KW-1185">Reference proteome</keyword>
<dbReference type="AlphaFoldDB" id="A0A3G1KN16"/>
<organism evidence="4 5">
    <name type="scientific">Formimonas warabiya</name>
    <dbReference type="NCBI Taxonomy" id="1761012"/>
    <lineage>
        <taxon>Bacteria</taxon>
        <taxon>Bacillati</taxon>
        <taxon>Bacillota</taxon>
        <taxon>Clostridia</taxon>
        <taxon>Eubacteriales</taxon>
        <taxon>Peptococcaceae</taxon>
        <taxon>Candidatus Formimonas</taxon>
    </lineage>
</organism>
<evidence type="ECO:0000259" key="3">
    <source>
        <dbReference type="Pfam" id="PF17651"/>
    </source>
</evidence>
<dbReference type="OrthoDB" id="9810588at2"/>
<dbReference type="KEGG" id="fwa:DCMF_02470"/>
<dbReference type="PANTHER" id="PTHR42895:SF1">
    <property type="entry name" value="IRON-SULFUR CLUSTER PROTEIN"/>
    <property type="match status" value="1"/>
</dbReference>
<protein>
    <submittedName>
        <fullName evidence="4">Ferredoxin</fullName>
    </submittedName>
</protein>
<accession>A0A3G1KN16</accession>
<evidence type="ECO:0000313" key="5">
    <source>
        <dbReference type="Proteomes" id="UP000323521"/>
    </source>
</evidence>
<dbReference type="InterPro" id="IPR040506">
    <property type="entry name" value="RACo_linker"/>
</dbReference>
<sequence length="512" mass="56542">MNSICKKIYLELKTPGFGDTVADKDRIIRALKPDYGNVIMSLDKLKSSYKILRDFDWKLTVTMVHLGYAWEIVRIERGDTTDKNYAYAADLGSTTVVMQLVDLNSGSILGEESIFNHQIPFGDEILSRIIYAQDNEAHLKEIQKCTLLNFSELMDKLHDKTGISPAECGALVMGGNTTMIHFLFGIDPWCIFYTPYTPSFNSSGFISGREFELPFDGLVYCFPSVANYLGGDIISGLLTSEMYKSSELALYVDIGTNGEMLLGNDQFMLAAAGAAGPALEGGISKQGMKASAGAVDSVRIVDHEMIITTIQNEKPIGICGSGIVDLLAEMLLEGWIDYAGAFVPGKSERIVMREGEYAVVYAWENESGSHQELVFSQSDIFKFMDTKAAANTMVAFLVETLGIEIDDIQKVYAAGAFGTHLNLESAITIGLYPDLPRERFVNIGNGSLKGACMLLKNAELFSSAESIIEKIVYLSLAEAKDFLMKMHAAKFLPHTNFDLYPSVMEKLKRRRK</sequence>